<evidence type="ECO:0000313" key="2">
    <source>
        <dbReference type="Proteomes" id="UP001172386"/>
    </source>
</evidence>
<comment type="caution">
    <text evidence="1">The sequence shown here is derived from an EMBL/GenBank/DDBJ whole genome shotgun (WGS) entry which is preliminary data.</text>
</comment>
<dbReference type="Proteomes" id="UP001172386">
    <property type="component" value="Unassembled WGS sequence"/>
</dbReference>
<dbReference type="EMBL" id="JAPDRQ010000261">
    <property type="protein sequence ID" value="KAJ9651378.1"/>
    <property type="molecule type" value="Genomic_DNA"/>
</dbReference>
<gene>
    <name evidence="1" type="ORF">H2198_009352</name>
</gene>
<name>A0ACC2ZUU1_9EURO</name>
<sequence length="862" mass="96200">MTSTHERVSGEASPLDVCSTALIIGQTRIKMLLNVSHEVTNCGLPQSVQARYVRYKQGNRAIVAWMTRYGPEKYKGRRTLPIKQMITLGRLICDKVQEIGYLPSDIDYYFRDVIKEREYLSQHFRSHRDQCEKDDINTINHEHFTESLRQIYQTLMTAGDSHRKTGTCISSKRSGSNSSSLVLTKNLLSRFSLTAEYDGHVSEDAGDDSFNEANNNATLECSHSSLELAACSYGKDDQCEDILDSGGESEHGVKVVTFLNRIVVIAEVVRSCWSKAGAAQDCIVASTAYTNVLIHRAIRHLRDFVELEPEINSFQIMKETTQRWTCDATRSVHQQPQQDLFDVVDVLNYTEKLLSSKSTPSNESPSSVIAAHNTLVSRLVTDLLSALDTPSKSDITRDGLPGVEALGSISNNTTARLTTCIIFYLLSVSHCAYSEALAMSLHVALPRISALKLANEALSTIRQFIDDKSMFPCQCTNTLSYRVAHLRGELEAFAKFKCWNTLMQSPLVAGNHVLEILDQCSYYGMHLLHYRHYVGAVLHTYNTLVHLKALDSVYVLEEICNLFAPVLYSTGVRPESGFMASWLRYIGARLKFKTEKRRQNHKETWCMSVPGHAAARFAGLNIERISEGTHVQPKFDYGTIDSTMKLKHHGWALSIEEQEQLDRTLQIGAAPTSSIVPSSPRTTKAQTISSQTRTSQRSRKETYLASRAFSVNGETAYKIASYTNVNDKIFSTFNDNASSTHVFPPSRFNLLSFFRSMTKVISGISDATHSELSPASKASSSPSPSPSGQGQMCLCFTQTILRASDRILDARRHSRLDAKGATWSKNEKESIECFKNHLMAALNEAGVLEGNSGGKWIWESVM</sequence>
<protein>
    <submittedName>
        <fullName evidence="1">Uncharacterized protein</fullName>
    </submittedName>
</protein>
<evidence type="ECO:0000313" key="1">
    <source>
        <dbReference type="EMBL" id="KAJ9651378.1"/>
    </source>
</evidence>
<proteinExistence type="predicted"/>
<reference evidence="1" key="1">
    <citation type="submission" date="2022-10" db="EMBL/GenBank/DDBJ databases">
        <title>Culturing micro-colonial fungi from biological soil crusts in the Mojave desert and describing Neophaeococcomyces mojavensis, and introducing the new genera and species Taxawa tesnikishii.</title>
        <authorList>
            <person name="Kurbessoian T."/>
            <person name="Stajich J.E."/>
        </authorList>
    </citation>
    <scope>NUCLEOTIDE SEQUENCE</scope>
    <source>
        <strain evidence="1">JES_112</strain>
    </source>
</reference>
<keyword evidence="2" id="KW-1185">Reference proteome</keyword>
<organism evidence="1 2">
    <name type="scientific">Neophaeococcomyces mojaviensis</name>
    <dbReference type="NCBI Taxonomy" id="3383035"/>
    <lineage>
        <taxon>Eukaryota</taxon>
        <taxon>Fungi</taxon>
        <taxon>Dikarya</taxon>
        <taxon>Ascomycota</taxon>
        <taxon>Pezizomycotina</taxon>
        <taxon>Eurotiomycetes</taxon>
        <taxon>Chaetothyriomycetidae</taxon>
        <taxon>Chaetothyriales</taxon>
        <taxon>Chaetothyriales incertae sedis</taxon>
        <taxon>Neophaeococcomyces</taxon>
    </lineage>
</organism>
<accession>A0ACC2ZUU1</accession>